<dbReference type="Proteomes" id="UP001283361">
    <property type="component" value="Unassembled WGS sequence"/>
</dbReference>
<accession>A0AAE1CJI4</accession>
<name>A0AAE1CJI4_9GAST</name>
<feature type="compositionally biased region" description="Polar residues" evidence="1">
    <location>
        <begin position="250"/>
        <end position="262"/>
    </location>
</feature>
<evidence type="ECO:0000313" key="2">
    <source>
        <dbReference type="EMBL" id="KAK3698851.1"/>
    </source>
</evidence>
<proteinExistence type="predicted"/>
<feature type="region of interest" description="Disordered" evidence="1">
    <location>
        <begin position="317"/>
        <end position="391"/>
    </location>
</feature>
<feature type="compositionally biased region" description="Low complexity" evidence="1">
    <location>
        <begin position="216"/>
        <end position="237"/>
    </location>
</feature>
<feature type="region of interest" description="Disordered" evidence="1">
    <location>
        <begin position="162"/>
        <end position="183"/>
    </location>
</feature>
<sequence>MDQVRFECKPSLLLYLPPRSQLPHTAHPMSPTHLDLLARDPYHSDRAHGRNDVNIFSASQAQKYQDISRDAERLAERKNFSLSGHSVSSLSLSPCGLDKKSPFCSVSMKDNAYNSLDLQVPLDSKSRGSPSPVKDRTMNLGSHRQHMSLLAGHERAQFHPYSGLQHQSSHARTAVEESSYRSPKISVRDELNIITSRASISSPASPQHHFQHQHRNSNNNNSNNNNTKNNNNNNSNSQEHSRVDTHNHSSDSGLNDSGTSAVSLDIDTSDSGVVSGHSAHTINSDDDFAGVSSAAQNDDLPGGVTIASLSDRKSLMEDEEDIRVSSNDDDDDDYDGLKSFDPTLNGDGTGDGTPTAFSAGGSLRIKHDTDERSGSHIGDPKGKAKSSISPS</sequence>
<dbReference type="AlphaFoldDB" id="A0AAE1CJI4"/>
<feature type="region of interest" description="Disordered" evidence="1">
    <location>
        <begin position="117"/>
        <end position="138"/>
    </location>
</feature>
<feature type="compositionally biased region" description="Acidic residues" evidence="1">
    <location>
        <begin position="317"/>
        <end position="334"/>
    </location>
</feature>
<evidence type="ECO:0000256" key="1">
    <source>
        <dbReference type="SAM" id="MobiDB-lite"/>
    </source>
</evidence>
<organism evidence="2 3">
    <name type="scientific">Elysia crispata</name>
    <name type="common">lettuce slug</name>
    <dbReference type="NCBI Taxonomy" id="231223"/>
    <lineage>
        <taxon>Eukaryota</taxon>
        <taxon>Metazoa</taxon>
        <taxon>Spiralia</taxon>
        <taxon>Lophotrochozoa</taxon>
        <taxon>Mollusca</taxon>
        <taxon>Gastropoda</taxon>
        <taxon>Heterobranchia</taxon>
        <taxon>Euthyneura</taxon>
        <taxon>Panpulmonata</taxon>
        <taxon>Sacoglossa</taxon>
        <taxon>Placobranchoidea</taxon>
        <taxon>Plakobranchidae</taxon>
        <taxon>Elysia</taxon>
    </lineage>
</organism>
<feature type="region of interest" description="Disordered" evidence="1">
    <location>
        <begin position="200"/>
        <end position="304"/>
    </location>
</feature>
<gene>
    <name evidence="2" type="ORF">RRG08_028706</name>
</gene>
<protein>
    <submittedName>
        <fullName evidence="2">Uncharacterized protein</fullName>
    </submittedName>
</protein>
<reference evidence="2" key="1">
    <citation type="journal article" date="2023" name="G3 (Bethesda)">
        <title>A reference genome for the long-term kleptoplast-retaining sea slug Elysia crispata morphotype clarki.</title>
        <authorList>
            <person name="Eastman K.E."/>
            <person name="Pendleton A.L."/>
            <person name="Shaikh M.A."/>
            <person name="Suttiyut T."/>
            <person name="Ogas R."/>
            <person name="Tomko P."/>
            <person name="Gavelis G."/>
            <person name="Widhalm J.R."/>
            <person name="Wisecaver J.H."/>
        </authorList>
    </citation>
    <scope>NUCLEOTIDE SEQUENCE</scope>
    <source>
        <strain evidence="2">ECLA1</strain>
    </source>
</reference>
<feature type="compositionally biased region" description="Basic and acidic residues" evidence="1">
    <location>
        <begin position="365"/>
        <end position="382"/>
    </location>
</feature>
<comment type="caution">
    <text evidence="2">The sequence shown here is derived from an EMBL/GenBank/DDBJ whole genome shotgun (WGS) entry which is preliminary data.</text>
</comment>
<dbReference type="EMBL" id="JAWDGP010007966">
    <property type="protein sequence ID" value="KAK3698851.1"/>
    <property type="molecule type" value="Genomic_DNA"/>
</dbReference>
<keyword evidence="3" id="KW-1185">Reference proteome</keyword>
<evidence type="ECO:0000313" key="3">
    <source>
        <dbReference type="Proteomes" id="UP001283361"/>
    </source>
</evidence>
<feature type="compositionally biased region" description="Basic and acidic residues" evidence="1">
    <location>
        <begin position="239"/>
        <end position="249"/>
    </location>
</feature>